<dbReference type="Proteomes" id="UP000799537">
    <property type="component" value="Unassembled WGS sequence"/>
</dbReference>
<keyword evidence="6" id="KW-0325">Glycoprotein</keyword>
<evidence type="ECO:0000256" key="4">
    <source>
        <dbReference type="ARBA" id="ARBA00010031"/>
    </source>
</evidence>
<dbReference type="PANTHER" id="PTHR33048">
    <property type="entry name" value="PTH11-LIKE INTEGRAL MEMBRANE PROTEIN (AFU_ORTHOLOGUE AFUA_5G11245)"/>
    <property type="match status" value="1"/>
</dbReference>
<gene>
    <name evidence="18" type="ORF">M409DRAFT_27655</name>
</gene>
<keyword evidence="8 16" id="KW-0732">Signal</keyword>
<evidence type="ECO:0000256" key="11">
    <source>
        <dbReference type="ARBA" id="ARBA00023157"/>
    </source>
</evidence>
<reference evidence="18" key="1">
    <citation type="journal article" date="2020" name="Stud. Mycol.">
        <title>101 Dothideomycetes genomes: a test case for predicting lifestyles and emergence of pathogens.</title>
        <authorList>
            <person name="Haridas S."/>
            <person name="Albert R."/>
            <person name="Binder M."/>
            <person name="Bloem J."/>
            <person name="Labutti K."/>
            <person name="Salamov A."/>
            <person name="Andreopoulos B."/>
            <person name="Baker S."/>
            <person name="Barry K."/>
            <person name="Bills G."/>
            <person name="Bluhm B."/>
            <person name="Cannon C."/>
            <person name="Castanera R."/>
            <person name="Culley D."/>
            <person name="Daum C."/>
            <person name="Ezra D."/>
            <person name="Gonzalez J."/>
            <person name="Henrissat B."/>
            <person name="Kuo A."/>
            <person name="Liang C."/>
            <person name="Lipzen A."/>
            <person name="Lutzoni F."/>
            <person name="Magnuson J."/>
            <person name="Mondo S."/>
            <person name="Nolan M."/>
            <person name="Ohm R."/>
            <person name="Pangilinan J."/>
            <person name="Park H.-J."/>
            <person name="Ramirez L."/>
            <person name="Alfaro M."/>
            <person name="Sun H."/>
            <person name="Tritt A."/>
            <person name="Yoshinaga Y."/>
            <person name="Zwiers L.-H."/>
            <person name="Turgeon B."/>
            <person name="Goodwin S."/>
            <person name="Spatafora J."/>
            <person name="Crous P."/>
            <person name="Grigoriev I."/>
        </authorList>
    </citation>
    <scope>NUCLEOTIDE SEQUENCE</scope>
    <source>
        <strain evidence="18">ATCC 36951</strain>
    </source>
</reference>
<feature type="transmembrane region" description="Helical" evidence="15">
    <location>
        <begin position="191"/>
        <end position="212"/>
    </location>
</feature>
<evidence type="ECO:0000313" key="19">
    <source>
        <dbReference type="Proteomes" id="UP000799537"/>
    </source>
</evidence>
<feature type="compositionally biased region" description="Low complexity" evidence="14">
    <location>
        <begin position="496"/>
        <end position="507"/>
    </location>
</feature>
<dbReference type="Pfam" id="PF20684">
    <property type="entry name" value="Fung_rhodopsin"/>
    <property type="match status" value="1"/>
</dbReference>
<evidence type="ECO:0000256" key="8">
    <source>
        <dbReference type="ARBA" id="ARBA00022729"/>
    </source>
</evidence>
<keyword evidence="6" id="KW-0336">GPI-anchor</keyword>
<evidence type="ECO:0000256" key="1">
    <source>
        <dbReference type="ARBA" id="ARBA00004141"/>
    </source>
</evidence>
<feature type="region of interest" description="Disordered" evidence="14">
    <location>
        <begin position="397"/>
        <end position="418"/>
    </location>
</feature>
<comment type="similarity">
    <text evidence="4">Belongs to the RBT5 family.</text>
</comment>
<feature type="signal peptide" evidence="16">
    <location>
        <begin position="1"/>
        <end position="17"/>
    </location>
</feature>
<protein>
    <recommendedName>
        <fullName evidence="17">CFEM domain-containing protein</fullName>
    </recommendedName>
</protein>
<feature type="domain" description="CFEM" evidence="17">
    <location>
        <begin position="32"/>
        <end position="96"/>
    </location>
</feature>
<keyword evidence="19" id="KW-1185">Reference proteome</keyword>
<dbReference type="GO" id="GO:0098552">
    <property type="term" value="C:side of membrane"/>
    <property type="evidence" value="ECO:0007669"/>
    <property type="project" value="UniProtKB-KW"/>
</dbReference>
<dbReference type="Pfam" id="PF05730">
    <property type="entry name" value="CFEM"/>
    <property type="match status" value="1"/>
</dbReference>
<feature type="transmembrane region" description="Helical" evidence="15">
    <location>
        <begin position="224"/>
        <end position="247"/>
    </location>
</feature>
<dbReference type="GeneID" id="54561933"/>
<keyword evidence="10 15" id="KW-0472">Membrane</keyword>
<keyword evidence="12" id="KW-0449">Lipoprotein</keyword>
<keyword evidence="11" id="KW-1015">Disulfide bond</keyword>
<evidence type="ECO:0000256" key="5">
    <source>
        <dbReference type="ARBA" id="ARBA00022525"/>
    </source>
</evidence>
<organism evidence="18 19">
    <name type="scientific">Zasmidium cellare ATCC 36951</name>
    <dbReference type="NCBI Taxonomy" id="1080233"/>
    <lineage>
        <taxon>Eukaryota</taxon>
        <taxon>Fungi</taxon>
        <taxon>Dikarya</taxon>
        <taxon>Ascomycota</taxon>
        <taxon>Pezizomycotina</taxon>
        <taxon>Dothideomycetes</taxon>
        <taxon>Dothideomycetidae</taxon>
        <taxon>Mycosphaerellales</taxon>
        <taxon>Mycosphaerellaceae</taxon>
        <taxon>Zasmidium</taxon>
    </lineage>
</organism>
<evidence type="ECO:0000256" key="12">
    <source>
        <dbReference type="ARBA" id="ARBA00023288"/>
    </source>
</evidence>
<accession>A0A6A6C8E5</accession>
<feature type="region of interest" description="Disordered" evidence="14">
    <location>
        <begin position="491"/>
        <end position="551"/>
    </location>
</feature>
<dbReference type="OrthoDB" id="3625086at2759"/>
<evidence type="ECO:0000256" key="6">
    <source>
        <dbReference type="ARBA" id="ARBA00022622"/>
    </source>
</evidence>
<dbReference type="EMBL" id="ML993616">
    <property type="protein sequence ID" value="KAF2161929.1"/>
    <property type="molecule type" value="Genomic_DNA"/>
</dbReference>
<sequence>MRITILLLTTLATIITALNLDEGQTSSLNSTVLLDLPPCLLQCVTELLPKFNCSSAECFCDTKGPLKDAMTFCISSTCTNIDDELAGIRLQAQVCDLKPHTNAPPTEATAYGLFAVVVVFLLARMLYRLPALNGVGYGWDDWCLLLCFPAATGMTVTAHYAAKYGSGTDLWLLSADQLQSFFIWAYAGEPLYAIVTCLTKVSLVLLYLRIWSVDILENGSRFRLACWVTAGLLIITMVVFVLTSLFACTPIEGAWNLHTGKDVKCANRTAQGYSLGAINIVFDFVVLLLPVPRLIKLNINLGEKIGVLTTFMLGFLVTICSIVRMFYIYQTANVTNITYAYSFVGLWSLIEVYCTMVCCCVPAAAGLIRRYWRAIARNLWSVVTNFGTSSKHTETVDTEMRWTGRRESSPPKYEMDAGHDGLKAAESGYTVRSMGSSQQDSIHRVDSEQLGMSGVQFTHHQTHGPAGEIPIDDAQPPNTPVKHPEQTFTIFPPPRSSTSIRESSSSPGFWYYDRTGSATPPGRRPFSPTTPIPARFSKLGDASAEQKGSRR</sequence>
<keyword evidence="7 15" id="KW-0812">Transmembrane</keyword>
<evidence type="ECO:0000256" key="13">
    <source>
        <dbReference type="ARBA" id="ARBA00038359"/>
    </source>
</evidence>
<evidence type="ECO:0000256" key="3">
    <source>
        <dbReference type="ARBA" id="ARBA00004613"/>
    </source>
</evidence>
<feature type="transmembrane region" description="Helical" evidence="15">
    <location>
        <begin position="108"/>
        <end position="127"/>
    </location>
</feature>
<dbReference type="RefSeq" id="XP_033662818.1">
    <property type="nucleotide sequence ID" value="XM_033808661.1"/>
</dbReference>
<evidence type="ECO:0000256" key="14">
    <source>
        <dbReference type="SAM" id="MobiDB-lite"/>
    </source>
</evidence>
<dbReference type="GO" id="GO:0005576">
    <property type="term" value="C:extracellular region"/>
    <property type="evidence" value="ECO:0007669"/>
    <property type="project" value="UniProtKB-SubCell"/>
</dbReference>
<dbReference type="InterPro" id="IPR052337">
    <property type="entry name" value="SAT4-like"/>
</dbReference>
<evidence type="ECO:0000256" key="9">
    <source>
        <dbReference type="ARBA" id="ARBA00022989"/>
    </source>
</evidence>
<comment type="similarity">
    <text evidence="13">Belongs to the SAT4 family.</text>
</comment>
<name>A0A6A6C8E5_ZASCE</name>
<proteinExistence type="inferred from homology"/>
<dbReference type="SMART" id="SM00747">
    <property type="entry name" value="CFEM"/>
    <property type="match status" value="1"/>
</dbReference>
<evidence type="ECO:0000259" key="17">
    <source>
        <dbReference type="SMART" id="SM00747"/>
    </source>
</evidence>
<feature type="transmembrane region" description="Helical" evidence="15">
    <location>
        <begin position="339"/>
        <end position="368"/>
    </location>
</feature>
<dbReference type="InterPro" id="IPR049326">
    <property type="entry name" value="Rhodopsin_dom_fungi"/>
</dbReference>
<dbReference type="InterPro" id="IPR008427">
    <property type="entry name" value="Extracellular_membr_CFEM_dom"/>
</dbReference>
<keyword evidence="5" id="KW-0964">Secreted</keyword>
<keyword evidence="9 15" id="KW-1133">Transmembrane helix</keyword>
<evidence type="ECO:0000313" key="18">
    <source>
        <dbReference type="EMBL" id="KAF2161929.1"/>
    </source>
</evidence>
<evidence type="ECO:0000256" key="7">
    <source>
        <dbReference type="ARBA" id="ARBA00022692"/>
    </source>
</evidence>
<feature type="transmembrane region" description="Helical" evidence="15">
    <location>
        <begin position="307"/>
        <end position="327"/>
    </location>
</feature>
<dbReference type="PANTHER" id="PTHR33048:SF160">
    <property type="entry name" value="SAT4 FAMILY MEMBRANE PROTEIN"/>
    <property type="match status" value="1"/>
</dbReference>
<evidence type="ECO:0000256" key="2">
    <source>
        <dbReference type="ARBA" id="ARBA00004589"/>
    </source>
</evidence>
<evidence type="ECO:0000256" key="16">
    <source>
        <dbReference type="SAM" id="SignalP"/>
    </source>
</evidence>
<feature type="chain" id="PRO_5025458948" description="CFEM domain-containing protein" evidence="16">
    <location>
        <begin position="18"/>
        <end position="551"/>
    </location>
</feature>
<feature type="transmembrane region" description="Helical" evidence="15">
    <location>
        <begin position="273"/>
        <end position="295"/>
    </location>
</feature>
<comment type="subcellular location">
    <subcellularLocation>
        <location evidence="2">Membrane</location>
        <topology evidence="2">Lipid-anchor</topology>
        <topology evidence="2">GPI-anchor</topology>
    </subcellularLocation>
    <subcellularLocation>
        <location evidence="1">Membrane</location>
        <topology evidence="1">Multi-pass membrane protein</topology>
    </subcellularLocation>
    <subcellularLocation>
        <location evidence="3">Secreted</location>
    </subcellularLocation>
</comment>
<evidence type="ECO:0000256" key="15">
    <source>
        <dbReference type="SAM" id="Phobius"/>
    </source>
</evidence>
<evidence type="ECO:0000256" key="10">
    <source>
        <dbReference type="ARBA" id="ARBA00023136"/>
    </source>
</evidence>
<dbReference type="AlphaFoldDB" id="A0A6A6C8E5"/>